<proteinExistence type="predicted"/>
<organism evidence="2 3">
    <name type="scientific">Dioscorea zingiberensis</name>
    <dbReference type="NCBI Taxonomy" id="325984"/>
    <lineage>
        <taxon>Eukaryota</taxon>
        <taxon>Viridiplantae</taxon>
        <taxon>Streptophyta</taxon>
        <taxon>Embryophyta</taxon>
        <taxon>Tracheophyta</taxon>
        <taxon>Spermatophyta</taxon>
        <taxon>Magnoliopsida</taxon>
        <taxon>Liliopsida</taxon>
        <taxon>Dioscoreales</taxon>
        <taxon>Dioscoreaceae</taxon>
        <taxon>Dioscorea</taxon>
    </lineage>
</organism>
<dbReference type="SUPFAM" id="SSF52047">
    <property type="entry name" value="RNI-like"/>
    <property type="match status" value="1"/>
</dbReference>
<reference evidence="2" key="1">
    <citation type="submission" date="2021-03" db="EMBL/GenBank/DDBJ databases">
        <authorList>
            <person name="Li Z."/>
            <person name="Yang C."/>
        </authorList>
    </citation>
    <scope>NUCLEOTIDE SEQUENCE</scope>
    <source>
        <strain evidence="2">Dzin_1.0</strain>
        <tissue evidence="2">Leaf</tissue>
    </source>
</reference>
<dbReference type="PANTHER" id="PTHR34145">
    <property type="entry name" value="OS02G0105600 PROTEIN"/>
    <property type="match status" value="1"/>
</dbReference>
<dbReference type="AlphaFoldDB" id="A0A9D5H7I0"/>
<dbReference type="InterPro" id="IPR053772">
    <property type="entry name" value="At1g61320/At1g61330-like"/>
</dbReference>
<keyword evidence="3" id="KW-1185">Reference proteome</keyword>
<dbReference type="InterPro" id="IPR055357">
    <property type="entry name" value="LRR_At1g61320_AtMIF1"/>
</dbReference>
<feature type="domain" description="At1g61320/AtMIF1 LRR" evidence="1">
    <location>
        <begin position="93"/>
        <end position="291"/>
    </location>
</feature>
<gene>
    <name evidence="2" type="ORF">J5N97_027155</name>
</gene>
<dbReference type="Gene3D" id="3.80.10.10">
    <property type="entry name" value="Ribonuclease Inhibitor"/>
    <property type="match status" value="1"/>
</dbReference>
<dbReference type="InterPro" id="IPR032675">
    <property type="entry name" value="LRR_dom_sf"/>
</dbReference>
<dbReference type="Pfam" id="PF23622">
    <property type="entry name" value="LRR_At1g61320_AtMIF1"/>
    <property type="match status" value="1"/>
</dbReference>
<evidence type="ECO:0000313" key="3">
    <source>
        <dbReference type="Proteomes" id="UP001085076"/>
    </source>
</evidence>
<dbReference type="CDD" id="cd22160">
    <property type="entry name" value="F-box_AtFBL13-like"/>
    <property type="match status" value="1"/>
</dbReference>
<dbReference type="SUPFAM" id="SSF81383">
    <property type="entry name" value="F-box domain"/>
    <property type="match status" value="1"/>
</dbReference>
<protein>
    <recommendedName>
        <fullName evidence="1">At1g61320/AtMIF1 LRR domain-containing protein</fullName>
    </recommendedName>
</protein>
<accession>A0A9D5H7I0</accession>
<evidence type="ECO:0000259" key="1">
    <source>
        <dbReference type="Pfam" id="PF23622"/>
    </source>
</evidence>
<dbReference type="InterPro" id="IPR053781">
    <property type="entry name" value="F-box_AtFBL13-like"/>
</dbReference>
<dbReference type="OrthoDB" id="672536at2759"/>
<dbReference type="PANTHER" id="PTHR34145:SF28">
    <property type="entry name" value="F-BOX DOMAIN-CONTAINING PROTEIN"/>
    <property type="match status" value="1"/>
</dbReference>
<name>A0A9D5H7I0_9LILI</name>
<dbReference type="EMBL" id="JAGGNH010000008">
    <property type="protein sequence ID" value="KAJ0966017.1"/>
    <property type="molecule type" value="Genomic_DNA"/>
</dbReference>
<reference evidence="2" key="2">
    <citation type="journal article" date="2022" name="Hortic Res">
        <title>The genome of Dioscorea zingiberensis sheds light on the biosynthesis, origin and evolution of the medicinally important diosgenin saponins.</title>
        <authorList>
            <person name="Li Y."/>
            <person name="Tan C."/>
            <person name="Li Z."/>
            <person name="Guo J."/>
            <person name="Li S."/>
            <person name="Chen X."/>
            <person name="Wang C."/>
            <person name="Dai X."/>
            <person name="Yang H."/>
            <person name="Song W."/>
            <person name="Hou L."/>
            <person name="Xu J."/>
            <person name="Tong Z."/>
            <person name="Xu A."/>
            <person name="Yuan X."/>
            <person name="Wang W."/>
            <person name="Yang Q."/>
            <person name="Chen L."/>
            <person name="Sun Z."/>
            <person name="Wang K."/>
            <person name="Pan B."/>
            <person name="Chen J."/>
            <person name="Bao Y."/>
            <person name="Liu F."/>
            <person name="Qi X."/>
            <person name="Gang D.R."/>
            <person name="Wen J."/>
            <person name="Li J."/>
        </authorList>
    </citation>
    <scope>NUCLEOTIDE SEQUENCE</scope>
    <source>
        <strain evidence="2">Dzin_1.0</strain>
    </source>
</reference>
<evidence type="ECO:0000313" key="2">
    <source>
        <dbReference type="EMBL" id="KAJ0966017.1"/>
    </source>
</evidence>
<dbReference type="InterPro" id="IPR036047">
    <property type="entry name" value="F-box-like_dom_sf"/>
</dbReference>
<dbReference type="Proteomes" id="UP001085076">
    <property type="component" value="Miscellaneous, Linkage group lg08"/>
</dbReference>
<sequence length="485" mass="54648">MEMAEDQELISELPEMLRLHILSALPRKDAIRTGVLSSLWKGLWKYRLSLTDTSLDFGRSFSEGKSDEETVQEIAEAMQRRGKNLIEVFNLCVHPSADKDTVSAWIQQASASGAEEASLDFSGKGGPIVIESLNAEVFAVNSLVLLSLSNCKLEGDFNSTTFNSLDRLYFEKVVTNDSVMRELVGNCPVLTRLELRECSGLHDMVFKFPTLHLKTLVVFNCWKLRTIDVCSPALVSVDFYGQTACLFVIRDVTSLVDASMVAEVRGQSIKFLNSRAEAGQKFVNALAMSSNRLEEMLRSNSSPFGDVEYLSGLQLVVLNNGWLAPLYQYLGQQNFRYLEKMFIELPPNYEDATMDFYRGIEMGLPTVSVRRLRAVKLNNFRGRENEMLLLRFLLGTATALRMMIVVFPHDIDDTQKCTQMKDTINKEIARMPKASQALEIMVCCTFQYTNTWNLSQSIIASDWSEATNTFRNLRLVSLALQPSTS</sequence>
<comment type="caution">
    <text evidence="2">The sequence shown here is derived from an EMBL/GenBank/DDBJ whole genome shotgun (WGS) entry which is preliminary data.</text>
</comment>